<dbReference type="PRINTS" id="PR00944">
    <property type="entry name" value="CUEXPORT"/>
</dbReference>
<evidence type="ECO:0000313" key="3">
    <source>
        <dbReference type="EMBL" id="TCT39556.1"/>
    </source>
</evidence>
<dbReference type="InterPro" id="IPR006121">
    <property type="entry name" value="HMA_dom"/>
</dbReference>
<dbReference type="FunFam" id="3.30.70.100:FF:000001">
    <property type="entry name" value="ATPase copper transporting beta"/>
    <property type="match status" value="1"/>
</dbReference>
<dbReference type="Pfam" id="PF00403">
    <property type="entry name" value="HMA"/>
    <property type="match status" value="1"/>
</dbReference>
<dbReference type="RefSeq" id="WP_132311003.1">
    <property type="nucleotide sequence ID" value="NZ_SMAR01000012.1"/>
</dbReference>
<dbReference type="GO" id="GO:0006825">
    <property type="term" value="P:copper ion transport"/>
    <property type="evidence" value="ECO:0007669"/>
    <property type="project" value="InterPro"/>
</dbReference>
<dbReference type="Gene3D" id="3.30.70.100">
    <property type="match status" value="1"/>
</dbReference>
<dbReference type="SUPFAM" id="SSF55008">
    <property type="entry name" value="HMA, heavy metal-associated domain"/>
    <property type="match status" value="1"/>
</dbReference>
<dbReference type="GO" id="GO:0005507">
    <property type="term" value="F:copper ion binding"/>
    <property type="evidence" value="ECO:0007669"/>
    <property type="project" value="InterPro"/>
</dbReference>
<accession>A0A4R3NRY9</accession>
<evidence type="ECO:0000313" key="4">
    <source>
        <dbReference type="Proteomes" id="UP000295097"/>
    </source>
</evidence>
<organism evidence="3 4">
    <name type="scientific">Martelella mediterranea</name>
    <dbReference type="NCBI Taxonomy" id="293089"/>
    <lineage>
        <taxon>Bacteria</taxon>
        <taxon>Pseudomonadati</taxon>
        <taxon>Pseudomonadota</taxon>
        <taxon>Alphaproteobacteria</taxon>
        <taxon>Hyphomicrobiales</taxon>
        <taxon>Aurantimonadaceae</taxon>
        <taxon>Martelella</taxon>
    </lineage>
</organism>
<keyword evidence="1" id="KW-0479">Metal-binding</keyword>
<dbReference type="AlphaFoldDB" id="A0A4R3NRY9"/>
<proteinExistence type="predicted"/>
<reference evidence="3 4" key="1">
    <citation type="submission" date="2019-03" db="EMBL/GenBank/DDBJ databases">
        <title>Freshwater and sediment microbial communities from various areas in North America, analyzing microbe dynamics in response to fracking.</title>
        <authorList>
            <person name="Lamendella R."/>
        </authorList>
    </citation>
    <scope>NUCLEOTIDE SEQUENCE [LARGE SCALE GENOMIC DNA]</scope>
    <source>
        <strain evidence="3 4">175.2</strain>
    </source>
</reference>
<protein>
    <submittedName>
        <fullName evidence="3">Copper chaperone</fullName>
    </submittedName>
</protein>
<dbReference type="InterPro" id="IPR000428">
    <property type="entry name" value="Cu-bd"/>
</dbReference>
<dbReference type="CDD" id="cd00371">
    <property type="entry name" value="HMA"/>
    <property type="match status" value="1"/>
</dbReference>
<evidence type="ECO:0000256" key="1">
    <source>
        <dbReference type="ARBA" id="ARBA00022723"/>
    </source>
</evidence>
<feature type="domain" description="HMA" evidence="2">
    <location>
        <begin position="3"/>
        <end position="68"/>
    </location>
</feature>
<name>A0A4R3NRY9_9HYPH</name>
<comment type="caution">
    <text evidence="3">The sequence shown here is derived from an EMBL/GenBank/DDBJ whole genome shotgun (WGS) entry which is preliminary data.</text>
</comment>
<dbReference type="PROSITE" id="PS50846">
    <property type="entry name" value="HMA_2"/>
    <property type="match status" value="1"/>
</dbReference>
<dbReference type="OrthoDB" id="9801832at2"/>
<dbReference type="InterPro" id="IPR036163">
    <property type="entry name" value="HMA_dom_sf"/>
</dbReference>
<evidence type="ECO:0000259" key="2">
    <source>
        <dbReference type="PROSITE" id="PS50846"/>
    </source>
</evidence>
<dbReference type="EMBL" id="SMAR01000012">
    <property type="protein sequence ID" value="TCT39556.1"/>
    <property type="molecule type" value="Genomic_DNA"/>
</dbReference>
<gene>
    <name evidence="3" type="ORF">EDC90_101253</name>
</gene>
<sequence>MAENITLKIEGMGCAKCTEKVEKALAALDGVSDIKVSLEENAAHFTLSAPASRDQAVEAVEDSGYDVIS</sequence>
<dbReference type="Proteomes" id="UP000295097">
    <property type="component" value="Unassembled WGS sequence"/>
</dbReference>
<keyword evidence="4" id="KW-1185">Reference proteome</keyword>